<dbReference type="RefSeq" id="XP_005833144.1">
    <property type="nucleotide sequence ID" value="XM_005833087.1"/>
</dbReference>
<dbReference type="STRING" id="905079.L1JDH2"/>
<keyword evidence="2" id="KW-0249">Electron transport</keyword>
<keyword evidence="3" id="KW-1015">Disulfide bond</keyword>
<dbReference type="Gene3D" id="3.40.30.10">
    <property type="entry name" value="Glutaredoxin"/>
    <property type="match status" value="1"/>
</dbReference>
<protein>
    <recommendedName>
        <fullName evidence="6">Thioredoxin domain-containing protein</fullName>
    </recommendedName>
</protein>
<dbReference type="SUPFAM" id="SSF52833">
    <property type="entry name" value="Thioredoxin-like"/>
    <property type="match status" value="1"/>
</dbReference>
<dbReference type="OrthoDB" id="2121326at2759"/>
<gene>
    <name evidence="7" type="ORF">GUITHDRAFT_138478</name>
</gene>
<dbReference type="PANTHER" id="PTHR45663">
    <property type="entry name" value="GEO12009P1"/>
    <property type="match status" value="1"/>
</dbReference>
<sequence length="164" mass="18274">MSLTINAVLILSLLSVCSAFMPAPGTHSLSRGLAPFSAKVSQRPPFPRLRTHGRSKLEMMAKKTFKDFDDLLASSEKPVLVDFYAVWCGPCVIMSKELASLSETIGDKVMIVKIDTEKYPNITNKFNVHALPTCILFKDGQPVDRFEGVMKQDQLKDRILSKIN</sequence>
<dbReference type="CDD" id="cd02947">
    <property type="entry name" value="TRX_family"/>
    <property type="match status" value="1"/>
</dbReference>
<dbReference type="PROSITE" id="PS51352">
    <property type="entry name" value="THIOREDOXIN_2"/>
    <property type="match status" value="1"/>
</dbReference>
<dbReference type="AlphaFoldDB" id="L1JDH2"/>
<dbReference type="PROSITE" id="PS00194">
    <property type="entry name" value="THIOREDOXIN_1"/>
    <property type="match status" value="1"/>
</dbReference>
<dbReference type="GO" id="GO:0005737">
    <property type="term" value="C:cytoplasm"/>
    <property type="evidence" value="ECO:0007669"/>
    <property type="project" value="TreeGrafter"/>
</dbReference>
<dbReference type="FunFam" id="3.40.30.10:FF:000001">
    <property type="entry name" value="Thioredoxin"/>
    <property type="match status" value="1"/>
</dbReference>
<feature type="domain" description="Thioredoxin" evidence="6">
    <location>
        <begin position="37"/>
        <end position="164"/>
    </location>
</feature>
<feature type="signal peptide" evidence="5">
    <location>
        <begin position="1"/>
        <end position="19"/>
    </location>
</feature>
<dbReference type="InterPro" id="IPR013766">
    <property type="entry name" value="Thioredoxin_domain"/>
</dbReference>
<dbReference type="PANTHER" id="PTHR45663:SF15">
    <property type="entry name" value="THIOREDOXIN Y1, CHLOROPLASTIC"/>
    <property type="match status" value="1"/>
</dbReference>
<dbReference type="Proteomes" id="UP000011087">
    <property type="component" value="Unassembled WGS sequence"/>
</dbReference>
<evidence type="ECO:0000256" key="4">
    <source>
        <dbReference type="ARBA" id="ARBA00023284"/>
    </source>
</evidence>
<evidence type="ECO:0000313" key="7">
    <source>
        <dbReference type="EMBL" id="EKX46164.1"/>
    </source>
</evidence>
<dbReference type="GO" id="GO:0015035">
    <property type="term" value="F:protein-disulfide reductase activity"/>
    <property type="evidence" value="ECO:0007669"/>
    <property type="project" value="InterPro"/>
</dbReference>
<dbReference type="NCBIfam" id="TIGR01068">
    <property type="entry name" value="thioredoxin"/>
    <property type="match status" value="1"/>
</dbReference>
<evidence type="ECO:0000256" key="1">
    <source>
        <dbReference type="ARBA" id="ARBA00022448"/>
    </source>
</evidence>
<dbReference type="OMA" id="MMTHRIS"/>
<evidence type="ECO:0000256" key="3">
    <source>
        <dbReference type="ARBA" id="ARBA00023157"/>
    </source>
</evidence>
<evidence type="ECO:0000256" key="2">
    <source>
        <dbReference type="ARBA" id="ARBA00022982"/>
    </source>
</evidence>
<dbReference type="EnsemblProtists" id="EKX46164">
    <property type="protein sequence ID" value="EKX46164"/>
    <property type="gene ID" value="GUITHDRAFT_138478"/>
</dbReference>
<organism evidence="7">
    <name type="scientific">Guillardia theta (strain CCMP2712)</name>
    <name type="common">Cryptophyte</name>
    <dbReference type="NCBI Taxonomy" id="905079"/>
    <lineage>
        <taxon>Eukaryota</taxon>
        <taxon>Cryptophyceae</taxon>
        <taxon>Pyrenomonadales</taxon>
        <taxon>Geminigeraceae</taxon>
        <taxon>Guillardia</taxon>
    </lineage>
</organism>
<dbReference type="InterPro" id="IPR017937">
    <property type="entry name" value="Thioredoxin_CS"/>
</dbReference>
<evidence type="ECO:0000259" key="6">
    <source>
        <dbReference type="PROSITE" id="PS51352"/>
    </source>
</evidence>
<name>L1JDH2_GUITC</name>
<evidence type="ECO:0000313" key="8">
    <source>
        <dbReference type="EnsemblProtists" id="EKX46164"/>
    </source>
</evidence>
<keyword evidence="4" id="KW-0676">Redox-active center</keyword>
<dbReference type="InterPro" id="IPR005746">
    <property type="entry name" value="Thioredoxin"/>
</dbReference>
<dbReference type="InterPro" id="IPR036249">
    <property type="entry name" value="Thioredoxin-like_sf"/>
</dbReference>
<proteinExistence type="predicted"/>
<dbReference type="HOGENOM" id="CLU_090389_0_3_1"/>
<dbReference type="Pfam" id="PF00085">
    <property type="entry name" value="Thioredoxin"/>
    <property type="match status" value="1"/>
</dbReference>
<reference evidence="8" key="3">
    <citation type="submission" date="2016-03" db="UniProtKB">
        <authorList>
            <consortium name="EnsemblProtists"/>
        </authorList>
    </citation>
    <scope>IDENTIFICATION</scope>
</reference>
<evidence type="ECO:0000313" key="9">
    <source>
        <dbReference type="Proteomes" id="UP000011087"/>
    </source>
</evidence>
<reference evidence="7 9" key="1">
    <citation type="journal article" date="2012" name="Nature">
        <title>Algal genomes reveal evolutionary mosaicism and the fate of nucleomorphs.</title>
        <authorList>
            <consortium name="DOE Joint Genome Institute"/>
            <person name="Curtis B.A."/>
            <person name="Tanifuji G."/>
            <person name="Burki F."/>
            <person name="Gruber A."/>
            <person name="Irimia M."/>
            <person name="Maruyama S."/>
            <person name="Arias M.C."/>
            <person name="Ball S.G."/>
            <person name="Gile G.H."/>
            <person name="Hirakawa Y."/>
            <person name="Hopkins J.F."/>
            <person name="Kuo A."/>
            <person name="Rensing S.A."/>
            <person name="Schmutz J."/>
            <person name="Symeonidi A."/>
            <person name="Elias M."/>
            <person name="Eveleigh R.J."/>
            <person name="Herman E.K."/>
            <person name="Klute M.J."/>
            <person name="Nakayama T."/>
            <person name="Obornik M."/>
            <person name="Reyes-Prieto A."/>
            <person name="Armbrust E.V."/>
            <person name="Aves S.J."/>
            <person name="Beiko R.G."/>
            <person name="Coutinho P."/>
            <person name="Dacks J.B."/>
            <person name="Durnford D.G."/>
            <person name="Fast N.M."/>
            <person name="Green B.R."/>
            <person name="Grisdale C.J."/>
            <person name="Hempel F."/>
            <person name="Henrissat B."/>
            <person name="Hoppner M.P."/>
            <person name="Ishida K."/>
            <person name="Kim E."/>
            <person name="Koreny L."/>
            <person name="Kroth P.G."/>
            <person name="Liu Y."/>
            <person name="Malik S.B."/>
            <person name="Maier U.G."/>
            <person name="McRose D."/>
            <person name="Mock T."/>
            <person name="Neilson J.A."/>
            <person name="Onodera N.T."/>
            <person name="Poole A.M."/>
            <person name="Pritham E.J."/>
            <person name="Richards T.A."/>
            <person name="Rocap G."/>
            <person name="Roy S.W."/>
            <person name="Sarai C."/>
            <person name="Schaack S."/>
            <person name="Shirato S."/>
            <person name="Slamovits C.H."/>
            <person name="Spencer D.F."/>
            <person name="Suzuki S."/>
            <person name="Worden A.Z."/>
            <person name="Zauner S."/>
            <person name="Barry K."/>
            <person name="Bell C."/>
            <person name="Bharti A.K."/>
            <person name="Crow J.A."/>
            <person name="Grimwood J."/>
            <person name="Kramer R."/>
            <person name="Lindquist E."/>
            <person name="Lucas S."/>
            <person name="Salamov A."/>
            <person name="McFadden G.I."/>
            <person name="Lane C.E."/>
            <person name="Keeling P.J."/>
            <person name="Gray M.W."/>
            <person name="Grigoriev I.V."/>
            <person name="Archibald J.M."/>
        </authorList>
    </citation>
    <scope>NUCLEOTIDE SEQUENCE</scope>
    <source>
        <strain evidence="7 9">CCMP2712</strain>
    </source>
</reference>
<dbReference type="KEGG" id="gtt:GUITHDRAFT_138478"/>
<accession>L1JDH2</accession>
<dbReference type="PaxDb" id="55529-EKX46164"/>
<dbReference type="GeneID" id="17302832"/>
<reference evidence="9" key="2">
    <citation type="submission" date="2012-11" db="EMBL/GenBank/DDBJ databases">
        <authorList>
            <person name="Kuo A."/>
            <person name="Curtis B.A."/>
            <person name="Tanifuji G."/>
            <person name="Burki F."/>
            <person name="Gruber A."/>
            <person name="Irimia M."/>
            <person name="Maruyama S."/>
            <person name="Arias M.C."/>
            <person name="Ball S.G."/>
            <person name="Gile G.H."/>
            <person name="Hirakawa Y."/>
            <person name="Hopkins J.F."/>
            <person name="Rensing S.A."/>
            <person name="Schmutz J."/>
            <person name="Symeonidi A."/>
            <person name="Elias M."/>
            <person name="Eveleigh R.J."/>
            <person name="Herman E.K."/>
            <person name="Klute M.J."/>
            <person name="Nakayama T."/>
            <person name="Obornik M."/>
            <person name="Reyes-Prieto A."/>
            <person name="Armbrust E.V."/>
            <person name="Aves S.J."/>
            <person name="Beiko R.G."/>
            <person name="Coutinho P."/>
            <person name="Dacks J.B."/>
            <person name="Durnford D.G."/>
            <person name="Fast N.M."/>
            <person name="Green B.R."/>
            <person name="Grisdale C."/>
            <person name="Hempe F."/>
            <person name="Henrissat B."/>
            <person name="Hoppner M.P."/>
            <person name="Ishida K.-I."/>
            <person name="Kim E."/>
            <person name="Koreny L."/>
            <person name="Kroth P.G."/>
            <person name="Liu Y."/>
            <person name="Malik S.-B."/>
            <person name="Maier U.G."/>
            <person name="McRose D."/>
            <person name="Mock T."/>
            <person name="Neilson J.A."/>
            <person name="Onodera N.T."/>
            <person name="Poole A.M."/>
            <person name="Pritham E.J."/>
            <person name="Richards T.A."/>
            <person name="Rocap G."/>
            <person name="Roy S.W."/>
            <person name="Sarai C."/>
            <person name="Schaack S."/>
            <person name="Shirato S."/>
            <person name="Slamovits C.H."/>
            <person name="Spencer D.F."/>
            <person name="Suzuki S."/>
            <person name="Worden A.Z."/>
            <person name="Zauner S."/>
            <person name="Barry K."/>
            <person name="Bell C."/>
            <person name="Bharti A.K."/>
            <person name="Crow J.A."/>
            <person name="Grimwood J."/>
            <person name="Kramer R."/>
            <person name="Lindquist E."/>
            <person name="Lucas S."/>
            <person name="Salamov A."/>
            <person name="McFadden G.I."/>
            <person name="Lane C.E."/>
            <person name="Keeling P.J."/>
            <person name="Gray M.W."/>
            <person name="Grigoriev I.V."/>
            <person name="Archibald J.M."/>
        </authorList>
    </citation>
    <scope>NUCLEOTIDE SEQUENCE</scope>
    <source>
        <strain evidence="9">CCMP2712</strain>
    </source>
</reference>
<dbReference type="EMBL" id="JH992996">
    <property type="protein sequence ID" value="EKX46164.1"/>
    <property type="molecule type" value="Genomic_DNA"/>
</dbReference>
<evidence type="ECO:0000256" key="5">
    <source>
        <dbReference type="SAM" id="SignalP"/>
    </source>
</evidence>
<keyword evidence="1" id="KW-0813">Transport</keyword>
<keyword evidence="9" id="KW-1185">Reference proteome</keyword>
<feature type="chain" id="PRO_5008771201" description="Thioredoxin domain-containing protein" evidence="5">
    <location>
        <begin position="20"/>
        <end position="164"/>
    </location>
</feature>
<keyword evidence="5" id="KW-0732">Signal</keyword>
<dbReference type="PRINTS" id="PR00421">
    <property type="entry name" value="THIOREDOXIN"/>
</dbReference>
<dbReference type="eggNOG" id="KOG0910">
    <property type="taxonomic scope" value="Eukaryota"/>
</dbReference>